<comment type="similarity">
    <text evidence="1 2">Belongs to the outer membrane factor (OMF) (TC 1.B.17) family.</text>
</comment>
<protein>
    <submittedName>
        <fullName evidence="4">TolC family protein</fullName>
    </submittedName>
</protein>
<evidence type="ECO:0000256" key="3">
    <source>
        <dbReference type="SAM" id="MobiDB-lite"/>
    </source>
</evidence>
<reference evidence="4 5" key="1">
    <citation type="submission" date="2024-07" db="EMBL/GenBank/DDBJ databases">
        <authorList>
            <person name="Kang M."/>
        </authorList>
    </citation>
    <scope>NUCLEOTIDE SEQUENCE [LARGE SCALE GENOMIC DNA]</scope>
    <source>
        <strain evidence="4 5">DFM31</strain>
    </source>
</reference>
<evidence type="ECO:0000313" key="4">
    <source>
        <dbReference type="EMBL" id="MEV8468982.1"/>
    </source>
</evidence>
<dbReference type="InterPro" id="IPR010131">
    <property type="entry name" value="MdtP/NodT-like"/>
</dbReference>
<dbReference type="InterPro" id="IPR003423">
    <property type="entry name" value="OMP_efflux"/>
</dbReference>
<dbReference type="PANTHER" id="PTHR30203">
    <property type="entry name" value="OUTER MEMBRANE CATION EFFLUX PROTEIN"/>
    <property type="match status" value="1"/>
</dbReference>
<dbReference type="EMBL" id="JBFBVU010000059">
    <property type="protein sequence ID" value="MEV8468982.1"/>
    <property type="molecule type" value="Genomic_DNA"/>
</dbReference>
<dbReference type="Gene3D" id="2.20.200.10">
    <property type="entry name" value="Outer membrane efflux proteins (OEP)"/>
    <property type="match status" value="1"/>
</dbReference>
<evidence type="ECO:0000256" key="1">
    <source>
        <dbReference type="ARBA" id="ARBA00007613"/>
    </source>
</evidence>
<gene>
    <name evidence="4" type="ORF">AB0T83_19775</name>
</gene>
<accession>A0ABV3LBW4</accession>
<keyword evidence="2" id="KW-0812">Transmembrane</keyword>
<dbReference type="Proteomes" id="UP001553161">
    <property type="component" value="Unassembled WGS sequence"/>
</dbReference>
<keyword evidence="2" id="KW-0449">Lipoprotein</keyword>
<keyword evidence="2" id="KW-0564">Palmitate</keyword>
<evidence type="ECO:0000256" key="2">
    <source>
        <dbReference type="RuleBase" id="RU362097"/>
    </source>
</evidence>
<dbReference type="Pfam" id="PF02321">
    <property type="entry name" value="OEP"/>
    <property type="match status" value="2"/>
</dbReference>
<keyword evidence="5" id="KW-1185">Reference proteome</keyword>
<dbReference type="NCBIfam" id="TIGR01845">
    <property type="entry name" value="outer_NodT"/>
    <property type="match status" value="1"/>
</dbReference>
<comment type="caution">
    <text evidence="4">The sequence shown here is derived from an EMBL/GenBank/DDBJ whole genome shotgun (WGS) entry which is preliminary data.</text>
</comment>
<proteinExistence type="inferred from homology"/>
<keyword evidence="2" id="KW-0472">Membrane</keyword>
<organism evidence="4 5">
    <name type="scientific">Meridianimarinicoccus marinus</name>
    <dbReference type="NCBI Taxonomy" id="3231483"/>
    <lineage>
        <taxon>Bacteria</taxon>
        <taxon>Pseudomonadati</taxon>
        <taxon>Pseudomonadota</taxon>
        <taxon>Alphaproteobacteria</taxon>
        <taxon>Rhodobacterales</taxon>
        <taxon>Paracoccaceae</taxon>
        <taxon>Meridianimarinicoccus</taxon>
    </lineage>
</organism>
<keyword evidence="2" id="KW-1134">Transmembrane beta strand</keyword>
<name>A0ABV3LBW4_9RHOB</name>
<sequence>MDTKMTQEAGNHMAPWHSANQPGHPGSDGANRGTAHRFKGLGTRAMVGLTVALALGGCELALAPEHTAVLDDALPESTAIPAAWSSKGAASSAVGDHWVASFRDARMTSLVNEALTNNRDLTAAAARVQAALQTAEIAGAPIMPWVGASAGSHQIRNLDADRTHQHTGGAIAVSWEVDLWGKLRSGQAAAVADAAVVANEAVWASQSIAATVGRSWIAYIEIGQLLAAADDVVDQYAQLVSLAQKREAAGVVSDFDVVQAQGRLNAAKAARVELRAQSNEAAAALEVLLGRYPSLKLKPASSYPRMPGTLSAGLPLSLLDRRPDVVAAREQVIAAFYNVEVAKLTRLPGISLTAAGGKLVDPSLALLGAGNPGFLQIGVGLLQPIFMGGALQADVVRMTARQAEATANYGQTVLEAFGEVEARMANEQLLRQALGSWQASYDDAQDAVQLGEKDYDAGTIDMIALLNLTEFAIGRRINVIQSQAALLTNRVNLYLALGENF</sequence>
<dbReference type="Gene3D" id="1.20.1600.10">
    <property type="entry name" value="Outer membrane efflux proteins (OEP)"/>
    <property type="match status" value="1"/>
</dbReference>
<comment type="subcellular location">
    <subcellularLocation>
        <location evidence="2">Cell membrane</location>
        <topology evidence="2">Lipid-anchor</topology>
    </subcellularLocation>
</comment>
<evidence type="ECO:0000313" key="5">
    <source>
        <dbReference type="Proteomes" id="UP001553161"/>
    </source>
</evidence>
<feature type="region of interest" description="Disordered" evidence="3">
    <location>
        <begin position="1"/>
        <end position="34"/>
    </location>
</feature>
<dbReference type="SUPFAM" id="SSF56954">
    <property type="entry name" value="Outer membrane efflux proteins (OEP)"/>
    <property type="match status" value="1"/>
</dbReference>